<evidence type="ECO:0000256" key="1">
    <source>
        <dbReference type="SAM" id="MobiDB-lite"/>
    </source>
</evidence>
<protein>
    <submittedName>
        <fullName evidence="2">Uncharacterized protein</fullName>
    </submittedName>
</protein>
<dbReference type="VEuPathDB" id="VectorBase:HLOH_040629"/>
<comment type="caution">
    <text evidence="2">The sequence shown here is derived from an EMBL/GenBank/DDBJ whole genome shotgun (WGS) entry which is preliminary data.</text>
</comment>
<gene>
    <name evidence="2" type="ORF">HPB48_017765</name>
</gene>
<proteinExistence type="predicted"/>
<feature type="region of interest" description="Disordered" evidence="1">
    <location>
        <begin position="51"/>
        <end position="72"/>
    </location>
</feature>
<keyword evidence="3" id="KW-1185">Reference proteome</keyword>
<dbReference type="AlphaFoldDB" id="A0A9J6H2C2"/>
<evidence type="ECO:0000313" key="3">
    <source>
        <dbReference type="Proteomes" id="UP000821853"/>
    </source>
</evidence>
<accession>A0A9J6H2C2</accession>
<dbReference type="Proteomes" id="UP000821853">
    <property type="component" value="Chromosome 9"/>
</dbReference>
<reference evidence="2 3" key="1">
    <citation type="journal article" date="2020" name="Cell">
        <title>Large-Scale Comparative Analyses of Tick Genomes Elucidate Their Genetic Diversity and Vector Capacities.</title>
        <authorList>
            <consortium name="Tick Genome and Microbiome Consortium (TIGMIC)"/>
            <person name="Jia N."/>
            <person name="Wang J."/>
            <person name="Shi W."/>
            <person name="Du L."/>
            <person name="Sun Y."/>
            <person name="Zhan W."/>
            <person name="Jiang J.F."/>
            <person name="Wang Q."/>
            <person name="Zhang B."/>
            <person name="Ji P."/>
            <person name="Bell-Sakyi L."/>
            <person name="Cui X.M."/>
            <person name="Yuan T.T."/>
            <person name="Jiang B.G."/>
            <person name="Yang W.F."/>
            <person name="Lam T.T."/>
            <person name="Chang Q.C."/>
            <person name="Ding S.J."/>
            <person name="Wang X.J."/>
            <person name="Zhu J.G."/>
            <person name="Ruan X.D."/>
            <person name="Zhao L."/>
            <person name="Wei J.T."/>
            <person name="Ye R.Z."/>
            <person name="Que T.C."/>
            <person name="Du C.H."/>
            <person name="Zhou Y.H."/>
            <person name="Cheng J.X."/>
            <person name="Dai P.F."/>
            <person name="Guo W.B."/>
            <person name="Han X.H."/>
            <person name="Huang E.J."/>
            <person name="Li L.F."/>
            <person name="Wei W."/>
            <person name="Gao Y.C."/>
            <person name="Liu J.Z."/>
            <person name="Shao H.Z."/>
            <person name="Wang X."/>
            <person name="Wang C.C."/>
            <person name="Yang T.C."/>
            <person name="Huo Q.B."/>
            <person name="Li W."/>
            <person name="Chen H.Y."/>
            <person name="Chen S.E."/>
            <person name="Zhou L.G."/>
            <person name="Ni X.B."/>
            <person name="Tian J.H."/>
            <person name="Sheng Y."/>
            <person name="Liu T."/>
            <person name="Pan Y.S."/>
            <person name="Xia L.Y."/>
            <person name="Li J."/>
            <person name="Zhao F."/>
            <person name="Cao W.C."/>
        </authorList>
    </citation>
    <scope>NUCLEOTIDE SEQUENCE [LARGE SCALE GENOMIC DNA]</scope>
    <source>
        <strain evidence="2">HaeL-2018</strain>
    </source>
</reference>
<organism evidence="2 3">
    <name type="scientific">Haemaphysalis longicornis</name>
    <name type="common">Bush tick</name>
    <dbReference type="NCBI Taxonomy" id="44386"/>
    <lineage>
        <taxon>Eukaryota</taxon>
        <taxon>Metazoa</taxon>
        <taxon>Ecdysozoa</taxon>
        <taxon>Arthropoda</taxon>
        <taxon>Chelicerata</taxon>
        <taxon>Arachnida</taxon>
        <taxon>Acari</taxon>
        <taxon>Parasitiformes</taxon>
        <taxon>Ixodida</taxon>
        <taxon>Ixodoidea</taxon>
        <taxon>Ixodidae</taxon>
        <taxon>Haemaphysalinae</taxon>
        <taxon>Haemaphysalis</taxon>
    </lineage>
</organism>
<evidence type="ECO:0000313" key="2">
    <source>
        <dbReference type="EMBL" id="KAH9380847.1"/>
    </source>
</evidence>
<sequence>MRRPRALHTYRLFHSDGGCLRGKLARICARRLKLAAAATIDAFPSRFVSHGGCRQGTGRPERLQRDEDTQSASVVHRKGSSRADLLTTPFDSGRGRVLWRLIHRAGIVEQYLCSPSHAGAGFGDAVAFSGVQGVDPSPPVRTSFLGHEGHWGEDVA</sequence>
<feature type="compositionally biased region" description="Basic and acidic residues" evidence="1">
    <location>
        <begin position="59"/>
        <end position="68"/>
    </location>
</feature>
<dbReference type="EMBL" id="JABSTR010000011">
    <property type="protein sequence ID" value="KAH9380847.1"/>
    <property type="molecule type" value="Genomic_DNA"/>
</dbReference>
<name>A0A9J6H2C2_HAELO</name>